<dbReference type="PROSITE" id="PS51679">
    <property type="entry name" value="SAM_MT_C5"/>
    <property type="match status" value="1"/>
</dbReference>
<keyword evidence="1 3" id="KW-0489">Methyltransferase</keyword>
<dbReference type="Pfam" id="PF00145">
    <property type="entry name" value="DNA_methylase"/>
    <property type="match status" value="1"/>
</dbReference>
<name>A0ABP0Q3N8_9DINO</name>
<dbReference type="PRINTS" id="PR00105">
    <property type="entry name" value="C5METTRFRASE"/>
</dbReference>
<protein>
    <recommendedName>
        <fullName evidence="6">DNA (cytosine-5-)-methyltransferase</fullName>
    </recommendedName>
</protein>
<evidence type="ECO:0000313" key="5">
    <source>
        <dbReference type="Proteomes" id="UP001642484"/>
    </source>
</evidence>
<keyword evidence="3" id="KW-0949">S-adenosyl-L-methionine</keyword>
<comment type="similarity">
    <text evidence="3">Belongs to the class I-like SAM-binding methyltransferase superfamily. C5-methyltransferase family.</text>
</comment>
<accession>A0ABP0Q3N8</accession>
<dbReference type="Proteomes" id="UP001642484">
    <property type="component" value="Unassembled WGS sequence"/>
</dbReference>
<evidence type="ECO:0000256" key="3">
    <source>
        <dbReference type="PROSITE-ProRule" id="PRU01016"/>
    </source>
</evidence>
<dbReference type="InterPro" id="IPR029063">
    <property type="entry name" value="SAM-dependent_MTases_sf"/>
</dbReference>
<reference evidence="4 5" key="1">
    <citation type="submission" date="2024-02" db="EMBL/GenBank/DDBJ databases">
        <authorList>
            <person name="Chen Y."/>
            <person name="Shah S."/>
            <person name="Dougan E. K."/>
            <person name="Thang M."/>
            <person name="Chan C."/>
        </authorList>
    </citation>
    <scope>NUCLEOTIDE SEQUENCE [LARGE SCALE GENOMIC DNA]</scope>
</reference>
<feature type="non-terminal residue" evidence="4">
    <location>
        <position position="1"/>
    </location>
</feature>
<sequence>PVTAPATMLRAVSALSDDLDANTMKKPATKRTKRVEVFDEDGQWPKYGFVTPKRGLSAVARFEPFFGKMAPDVGPLNMRVVPENKGKTFKQIGSHKLPLVPGPCVINSYGALRCFSASYTACQSHMSVRASKDLGTQVYYWDAYKAACRAHKRRRGKYLRPTVAEFLAGLPTGWSAPWENSVNPQQFRDLFPFHGRVAESDKRKVVSLFSGILGLDLGVSELCTPLAHVESSAFCRSVIECRIRDKFFPRAPIFEDVATFVPKGTLLNTEGYIGGFPCQGVCKAGLQLGMADSRTGLVSHLFRLIDVSPNCYFAYLENVGALLSPKLRSTLIYILQEFTARGFAVSWGTVTGRMIGVQVNRERVFLLAVKHGVAGRNLIQDFTLMTHAQAETECNQPWNRRGRIPLFEWLKPDVSTVDVDRLKSLGNVVFPRVARLGLNILLRHLKQQMDGVC</sequence>
<keyword evidence="2 3" id="KW-0808">Transferase</keyword>
<dbReference type="Gene3D" id="3.40.50.150">
    <property type="entry name" value="Vaccinia Virus protein VP39"/>
    <property type="match status" value="1"/>
</dbReference>
<organism evidence="4 5">
    <name type="scientific">Durusdinium trenchii</name>
    <dbReference type="NCBI Taxonomy" id="1381693"/>
    <lineage>
        <taxon>Eukaryota</taxon>
        <taxon>Sar</taxon>
        <taxon>Alveolata</taxon>
        <taxon>Dinophyceae</taxon>
        <taxon>Suessiales</taxon>
        <taxon>Symbiodiniaceae</taxon>
        <taxon>Durusdinium</taxon>
    </lineage>
</organism>
<evidence type="ECO:0008006" key="6">
    <source>
        <dbReference type="Google" id="ProtNLM"/>
    </source>
</evidence>
<gene>
    <name evidence="4" type="ORF">CCMP2556_LOCUS39921</name>
</gene>
<dbReference type="InterPro" id="IPR001525">
    <property type="entry name" value="C5_MeTfrase"/>
</dbReference>
<keyword evidence="5" id="KW-1185">Reference proteome</keyword>
<comment type="caution">
    <text evidence="4">The sequence shown here is derived from an EMBL/GenBank/DDBJ whole genome shotgun (WGS) entry which is preliminary data.</text>
</comment>
<feature type="active site" evidence="3">
    <location>
        <position position="278"/>
    </location>
</feature>
<evidence type="ECO:0000256" key="2">
    <source>
        <dbReference type="ARBA" id="ARBA00022679"/>
    </source>
</evidence>
<proteinExistence type="inferred from homology"/>
<evidence type="ECO:0000256" key="1">
    <source>
        <dbReference type="ARBA" id="ARBA00022603"/>
    </source>
</evidence>
<evidence type="ECO:0000313" key="4">
    <source>
        <dbReference type="EMBL" id="CAK9081620.1"/>
    </source>
</evidence>
<dbReference type="SUPFAM" id="SSF53335">
    <property type="entry name" value="S-adenosyl-L-methionine-dependent methyltransferases"/>
    <property type="match status" value="1"/>
</dbReference>
<dbReference type="EMBL" id="CAXAMN010023861">
    <property type="protein sequence ID" value="CAK9081620.1"/>
    <property type="molecule type" value="Genomic_DNA"/>
</dbReference>